<comment type="caution">
    <text evidence="2">The sequence shown here is derived from an EMBL/GenBank/DDBJ whole genome shotgun (WGS) entry which is preliminary data.</text>
</comment>
<proteinExistence type="predicted"/>
<organism evidence="2 3">
    <name type="scientific">Mycena pura</name>
    <dbReference type="NCBI Taxonomy" id="153505"/>
    <lineage>
        <taxon>Eukaryota</taxon>
        <taxon>Fungi</taxon>
        <taxon>Dikarya</taxon>
        <taxon>Basidiomycota</taxon>
        <taxon>Agaricomycotina</taxon>
        <taxon>Agaricomycetes</taxon>
        <taxon>Agaricomycetidae</taxon>
        <taxon>Agaricales</taxon>
        <taxon>Marasmiineae</taxon>
        <taxon>Mycenaceae</taxon>
        <taxon>Mycena</taxon>
    </lineage>
</organism>
<feature type="compositionally biased region" description="Acidic residues" evidence="1">
    <location>
        <begin position="372"/>
        <end position="385"/>
    </location>
</feature>
<keyword evidence="3" id="KW-1185">Reference proteome</keyword>
<feature type="compositionally biased region" description="Pro residues" evidence="1">
    <location>
        <begin position="21"/>
        <end position="30"/>
    </location>
</feature>
<name>A0AAD6YH35_9AGAR</name>
<evidence type="ECO:0000313" key="2">
    <source>
        <dbReference type="EMBL" id="KAJ7221307.1"/>
    </source>
</evidence>
<protein>
    <submittedName>
        <fullName evidence="2">Uncharacterized protein</fullName>
    </submittedName>
</protein>
<feature type="compositionally biased region" description="Low complexity" evidence="1">
    <location>
        <begin position="51"/>
        <end position="61"/>
    </location>
</feature>
<accession>A0AAD6YH35</accession>
<reference evidence="2" key="1">
    <citation type="submission" date="2023-03" db="EMBL/GenBank/DDBJ databases">
        <title>Massive genome expansion in bonnet fungi (Mycena s.s.) driven by repeated elements and novel gene families across ecological guilds.</title>
        <authorList>
            <consortium name="Lawrence Berkeley National Laboratory"/>
            <person name="Harder C.B."/>
            <person name="Miyauchi S."/>
            <person name="Viragh M."/>
            <person name="Kuo A."/>
            <person name="Thoen E."/>
            <person name="Andreopoulos B."/>
            <person name="Lu D."/>
            <person name="Skrede I."/>
            <person name="Drula E."/>
            <person name="Henrissat B."/>
            <person name="Morin E."/>
            <person name="Kohler A."/>
            <person name="Barry K."/>
            <person name="LaButti K."/>
            <person name="Morin E."/>
            <person name="Salamov A."/>
            <person name="Lipzen A."/>
            <person name="Mereny Z."/>
            <person name="Hegedus B."/>
            <person name="Baldrian P."/>
            <person name="Stursova M."/>
            <person name="Weitz H."/>
            <person name="Taylor A."/>
            <person name="Grigoriev I.V."/>
            <person name="Nagy L.G."/>
            <person name="Martin F."/>
            <person name="Kauserud H."/>
        </authorList>
    </citation>
    <scope>NUCLEOTIDE SEQUENCE</scope>
    <source>
        <strain evidence="2">9144</strain>
    </source>
</reference>
<evidence type="ECO:0000256" key="1">
    <source>
        <dbReference type="SAM" id="MobiDB-lite"/>
    </source>
</evidence>
<evidence type="ECO:0000313" key="3">
    <source>
        <dbReference type="Proteomes" id="UP001219525"/>
    </source>
</evidence>
<feature type="region of interest" description="Disordered" evidence="1">
    <location>
        <begin position="341"/>
        <end position="392"/>
    </location>
</feature>
<feature type="compositionally biased region" description="Basic and acidic residues" evidence="1">
    <location>
        <begin position="66"/>
        <end position="75"/>
    </location>
</feature>
<dbReference type="Proteomes" id="UP001219525">
    <property type="component" value="Unassembled WGS sequence"/>
</dbReference>
<gene>
    <name evidence="2" type="ORF">GGX14DRAFT_429410</name>
</gene>
<sequence>MNLSKKLNVKAPSLPSVPKIPKLPSPPALPSLPSTDSIASAVSDARSKVARSMSSLVPSSDDSPDESSRSTRDEADLPPLEPIYIVLRPLDLLESPKKYLKRLGRVVKAVEFENYLILQHWGVLIGDRYYHLHINDETQQISVSMFPFVNQEKHTRHTIKFPIWRTRLTHDERVGVAVGIIKAMGGFKSESEVEITDDAGNLVTAPEDRERYTMEGRYLRSPLAEHNIFRGKYSAVANNCIHFTRHFVFEQVLVRRKELKNFAKNIQWVVLKWRDMGCRRGPVELSKFLSGIMGITNPFSMTPDKGARLLVKLLSIFLNIEYNPVLDKKLLDDSTTADEALEAVSDTPLAESTEQVETDPGKLPIPEKPPGEDEDEDADLEEDMSELSVTKE</sequence>
<dbReference type="AlphaFoldDB" id="A0AAD6YH35"/>
<dbReference type="EMBL" id="JARJCW010000008">
    <property type="protein sequence ID" value="KAJ7221307.1"/>
    <property type="molecule type" value="Genomic_DNA"/>
</dbReference>
<feature type="region of interest" description="Disordered" evidence="1">
    <location>
        <begin position="1"/>
        <end position="75"/>
    </location>
</feature>